<dbReference type="Gene3D" id="1.10.287.130">
    <property type="match status" value="1"/>
</dbReference>
<dbReference type="NCBIfam" id="TIGR00229">
    <property type="entry name" value="sensory_box"/>
    <property type="match status" value="1"/>
</dbReference>
<evidence type="ECO:0000256" key="13">
    <source>
        <dbReference type="SAM" id="Phobius"/>
    </source>
</evidence>
<feature type="coiled-coil region" evidence="11">
    <location>
        <begin position="462"/>
        <end position="493"/>
    </location>
</feature>
<proteinExistence type="predicted"/>
<dbReference type="Pfam" id="PF13426">
    <property type="entry name" value="PAS_9"/>
    <property type="match status" value="1"/>
</dbReference>
<dbReference type="CDD" id="cd12915">
    <property type="entry name" value="PDC2_DGC_like"/>
    <property type="match status" value="1"/>
</dbReference>
<comment type="subcellular location">
    <subcellularLocation>
        <location evidence="2">Cell membrane</location>
        <topology evidence="2">Multi-pass membrane protein</topology>
    </subcellularLocation>
</comment>
<dbReference type="PRINTS" id="PR00344">
    <property type="entry name" value="BCTRLSENSOR"/>
</dbReference>
<keyword evidence="10 13" id="KW-0472">Membrane</keyword>
<dbReference type="GO" id="GO:0000155">
    <property type="term" value="F:phosphorelay sensor kinase activity"/>
    <property type="evidence" value="ECO:0007669"/>
    <property type="project" value="InterPro"/>
</dbReference>
<evidence type="ECO:0000256" key="5">
    <source>
        <dbReference type="ARBA" id="ARBA00022553"/>
    </source>
</evidence>
<feature type="compositionally biased region" description="Polar residues" evidence="12">
    <location>
        <begin position="1"/>
        <end position="10"/>
    </location>
</feature>
<keyword evidence="6" id="KW-0808">Transferase</keyword>
<evidence type="ECO:0000256" key="9">
    <source>
        <dbReference type="ARBA" id="ARBA00022989"/>
    </source>
</evidence>
<keyword evidence="9 13" id="KW-1133">Transmembrane helix</keyword>
<dbReference type="FunFam" id="1.10.287.130:FF:000070">
    <property type="entry name" value="Histidine kinase sensor protein"/>
    <property type="match status" value="1"/>
</dbReference>
<dbReference type="Gene3D" id="3.30.565.10">
    <property type="entry name" value="Histidine kinase-like ATPase, C-terminal domain"/>
    <property type="match status" value="1"/>
</dbReference>
<dbReference type="Gene3D" id="3.30.450.20">
    <property type="entry name" value="PAS domain"/>
    <property type="match status" value="3"/>
</dbReference>
<dbReference type="CDD" id="cd00130">
    <property type="entry name" value="PAS"/>
    <property type="match status" value="1"/>
</dbReference>
<dbReference type="InterPro" id="IPR036890">
    <property type="entry name" value="HATPase_C_sf"/>
</dbReference>
<gene>
    <name evidence="15" type="ORF">ENQ87_06990</name>
</gene>
<evidence type="ECO:0000256" key="4">
    <source>
        <dbReference type="ARBA" id="ARBA00022475"/>
    </source>
</evidence>
<keyword evidence="7 13" id="KW-0812">Transmembrane</keyword>
<keyword evidence="4" id="KW-1003">Cell membrane</keyword>
<dbReference type="FunFam" id="3.30.565.10:FF:000006">
    <property type="entry name" value="Sensor histidine kinase WalK"/>
    <property type="match status" value="1"/>
</dbReference>
<evidence type="ECO:0000256" key="12">
    <source>
        <dbReference type="SAM" id="MobiDB-lite"/>
    </source>
</evidence>
<dbReference type="PANTHER" id="PTHR42878:SF15">
    <property type="entry name" value="BACTERIOPHYTOCHROME"/>
    <property type="match status" value="1"/>
</dbReference>
<evidence type="ECO:0000256" key="10">
    <source>
        <dbReference type="ARBA" id="ARBA00023136"/>
    </source>
</evidence>
<keyword evidence="8" id="KW-0418">Kinase</keyword>
<evidence type="ECO:0000256" key="6">
    <source>
        <dbReference type="ARBA" id="ARBA00022679"/>
    </source>
</evidence>
<dbReference type="CDD" id="cd00082">
    <property type="entry name" value="HisKA"/>
    <property type="match status" value="1"/>
</dbReference>
<dbReference type="Pfam" id="PF00512">
    <property type="entry name" value="HisKA"/>
    <property type="match status" value="1"/>
</dbReference>
<reference evidence="15" key="1">
    <citation type="journal article" date="2020" name="mSystems">
        <title>Genome- and Community-Level Interaction Insights into Carbon Utilization and Element Cycling Functions of Hydrothermarchaeota in Hydrothermal Sediment.</title>
        <authorList>
            <person name="Zhou Z."/>
            <person name="Liu Y."/>
            <person name="Xu W."/>
            <person name="Pan J."/>
            <person name="Luo Z.H."/>
            <person name="Li M."/>
        </authorList>
    </citation>
    <scope>NUCLEOTIDE SEQUENCE [LARGE SCALE GENOMIC DNA]</scope>
    <source>
        <strain evidence="15">SpSt-349</strain>
    </source>
</reference>
<dbReference type="AlphaFoldDB" id="A0A831UDI3"/>
<evidence type="ECO:0000256" key="2">
    <source>
        <dbReference type="ARBA" id="ARBA00004651"/>
    </source>
</evidence>
<dbReference type="SUPFAM" id="SSF55785">
    <property type="entry name" value="PYP-like sensor domain (PAS domain)"/>
    <property type="match status" value="1"/>
</dbReference>
<evidence type="ECO:0000259" key="14">
    <source>
        <dbReference type="PROSITE" id="PS50109"/>
    </source>
</evidence>
<dbReference type="InterPro" id="IPR005467">
    <property type="entry name" value="His_kinase_dom"/>
</dbReference>
<dbReference type="InterPro" id="IPR036097">
    <property type="entry name" value="HisK_dim/P_sf"/>
</dbReference>
<dbReference type="InterPro" id="IPR035965">
    <property type="entry name" value="PAS-like_dom_sf"/>
</dbReference>
<dbReference type="Pfam" id="PF02518">
    <property type="entry name" value="HATPase_c"/>
    <property type="match status" value="1"/>
</dbReference>
<evidence type="ECO:0000256" key="7">
    <source>
        <dbReference type="ARBA" id="ARBA00022692"/>
    </source>
</evidence>
<dbReference type="EMBL" id="DSOV01000028">
    <property type="protein sequence ID" value="HEN42110.1"/>
    <property type="molecule type" value="Genomic_DNA"/>
</dbReference>
<feature type="region of interest" description="Disordered" evidence="12">
    <location>
        <begin position="1"/>
        <end position="27"/>
    </location>
</feature>
<protein>
    <recommendedName>
        <fullName evidence="3">histidine kinase</fullName>
        <ecNumber evidence="3">2.7.13.3</ecNumber>
    </recommendedName>
</protein>
<dbReference type="SUPFAM" id="SSF55874">
    <property type="entry name" value="ATPase domain of HSP90 chaperone/DNA topoisomerase II/histidine kinase"/>
    <property type="match status" value="1"/>
</dbReference>
<evidence type="ECO:0000256" key="3">
    <source>
        <dbReference type="ARBA" id="ARBA00012438"/>
    </source>
</evidence>
<evidence type="ECO:0000256" key="8">
    <source>
        <dbReference type="ARBA" id="ARBA00022777"/>
    </source>
</evidence>
<sequence>MICGQAQQGRTCRRGNERMMPQRSGSTFRGSTVIPAALAIVAVVVAGVFSVATLTNRRIFVEAAERQTHNLSAAVAMHAEQLFQRIDAALQGIERDLPPLSPHGAIPQKAFDILAEREKTSSNVLAFVVLDRAGRIAFTSRTPNPEKVDLSDREYFTVHSRGAGAGLHIGTPVVGRVGFSQGRWIVPASRRLSAPDGSFAGVVAAIVDVSSLTRFYDSIHLGSGAEIILARRDGTVLAHRSHQAKRIGASLAASAIFRDMVPRMEHGTVHGALFSDSAPLIASFSTAPSYPAVAVVAYSLSEALAPWKTAALEAGTIAFILTAGLCAAGIYLMRMSRREETIIRELAASEARYRSLFTGNHAVMLLIDPADGSIVDANPAACTYYGIPADSLTRMKISQINTADPAAIQSEMASAATGERRRFIFKHRLADGTIRDVEVFSGPIVIDGRELLYSIVFDITEKMEAEAEIRRLTAHLEDRVRERTAQLEAANQELEAFSYSVSHDLRAPLRHVAGFVELLLKRNSDGLDEKSRHYLDVIGDATRRMGSLIDDLLAFSRMGRVDMITAPLDLNRVVREVIATRETGNGQREIEWVVGTLPPARGDETMIRLVFENLIDNAVKFSAVRDRARIEIGGYLDSEGTPVAFVRDNGAGFDMRYEDKLFGLFQRLHRQEEFEGTGVGLANVRRIVHRHGGRVWAEGALDKGATFYLTLPPHKEAAP</sequence>
<dbReference type="SMART" id="SM00387">
    <property type="entry name" value="HATPase_c"/>
    <property type="match status" value="1"/>
</dbReference>
<dbReference type="GO" id="GO:0000156">
    <property type="term" value="F:phosphorelay response regulator activity"/>
    <property type="evidence" value="ECO:0007669"/>
    <property type="project" value="TreeGrafter"/>
</dbReference>
<keyword evidence="5" id="KW-0597">Phosphoprotein</keyword>
<dbReference type="SUPFAM" id="SSF47384">
    <property type="entry name" value="Homodimeric domain of signal transducing histidine kinase"/>
    <property type="match status" value="1"/>
</dbReference>
<dbReference type="InterPro" id="IPR033479">
    <property type="entry name" value="dCache_1"/>
</dbReference>
<dbReference type="GO" id="GO:0007234">
    <property type="term" value="P:osmosensory signaling via phosphorelay pathway"/>
    <property type="evidence" value="ECO:0007669"/>
    <property type="project" value="TreeGrafter"/>
</dbReference>
<organism evidence="15">
    <name type="scientific">Geobacter metallireducens</name>
    <dbReference type="NCBI Taxonomy" id="28232"/>
    <lineage>
        <taxon>Bacteria</taxon>
        <taxon>Pseudomonadati</taxon>
        <taxon>Thermodesulfobacteriota</taxon>
        <taxon>Desulfuromonadia</taxon>
        <taxon>Geobacterales</taxon>
        <taxon>Geobacteraceae</taxon>
        <taxon>Geobacter</taxon>
    </lineage>
</organism>
<feature type="domain" description="Histidine kinase" evidence="14">
    <location>
        <begin position="500"/>
        <end position="715"/>
    </location>
</feature>
<dbReference type="CDD" id="cd12914">
    <property type="entry name" value="PDC1_DGC_like"/>
    <property type="match status" value="1"/>
</dbReference>
<feature type="transmembrane region" description="Helical" evidence="13">
    <location>
        <begin position="33"/>
        <end position="54"/>
    </location>
</feature>
<comment type="caution">
    <text evidence="15">The sequence shown here is derived from an EMBL/GenBank/DDBJ whole genome shotgun (WGS) entry which is preliminary data.</text>
</comment>
<evidence type="ECO:0000313" key="15">
    <source>
        <dbReference type="EMBL" id="HEN42110.1"/>
    </source>
</evidence>
<dbReference type="InterPro" id="IPR000014">
    <property type="entry name" value="PAS"/>
</dbReference>
<comment type="catalytic activity">
    <reaction evidence="1">
        <text>ATP + protein L-histidine = ADP + protein N-phospho-L-histidine.</text>
        <dbReference type="EC" id="2.7.13.3"/>
    </reaction>
</comment>
<dbReference type="InterPro" id="IPR003661">
    <property type="entry name" value="HisK_dim/P_dom"/>
</dbReference>
<dbReference type="InterPro" id="IPR003594">
    <property type="entry name" value="HATPase_dom"/>
</dbReference>
<dbReference type="Pfam" id="PF02743">
    <property type="entry name" value="dCache_1"/>
    <property type="match status" value="1"/>
</dbReference>
<dbReference type="EC" id="2.7.13.3" evidence="3"/>
<dbReference type="InterPro" id="IPR004358">
    <property type="entry name" value="Sig_transdc_His_kin-like_C"/>
</dbReference>
<dbReference type="PROSITE" id="PS50109">
    <property type="entry name" value="HIS_KIN"/>
    <property type="match status" value="1"/>
</dbReference>
<dbReference type="InterPro" id="IPR050351">
    <property type="entry name" value="BphY/WalK/GraS-like"/>
</dbReference>
<accession>A0A831UDI3</accession>
<keyword evidence="11" id="KW-0175">Coiled coil</keyword>
<dbReference type="GO" id="GO:0005886">
    <property type="term" value="C:plasma membrane"/>
    <property type="evidence" value="ECO:0007669"/>
    <property type="project" value="UniProtKB-SubCell"/>
</dbReference>
<name>A0A831UDI3_GEOME</name>
<dbReference type="PANTHER" id="PTHR42878">
    <property type="entry name" value="TWO-COMPONENT HISTIDINE KINASE"/>
    <property type="match status" value="1"/>
</dbReference>
<evidence type="ECO:0000256" key="11">
    <source>
        <dbReference type="SAM" id="Coils"/>
    </source>
</evidence>
<dbReference type="SMART" id="SM00388">
    <property type="entry name" value="HisKA"/>
    <property type="match status" value="1"/>
</dbReference>
<dbReference type="GO" id="GO:0030295">
    <property type="term" value="F:protein kinase activator activity"/>
    <property type="evidence" value="ECO:0007669"/>
    <property type="project" value="TreeGrafter"/>
</dbReference>
<evidence type="ECO:0000256" key="1">
    <source>
        <dbReference type="ARBA" id="ARBA00000085"/>
    </source>
</evidence>